<feature type="repeat" description="TPR" evidence="1">
    <location>
        <begin position="54"/>
        <end position="87"/>
    </location>
</feature>
<dbReference type="EMBL" id="BMDQ01000001">
    <property type="protein sequence ID" value="GGI56068.1"/>
    <property type="molecule type" value="Genomic_DNA"/>
</dbReference>
<feature type="chain" id="PRO_5046339659" evidence="3">
    <location>
        <begin position="19"/>
        <end position="255"/>
    </location>
</feature>
<protein>
    <submittedName>
        <fullName evidence="5">BatE protein</fullName>
    </submittedName>
</protein>
<evidence type="ECO:0000313" key="5">
    <source>
        <dbReference type="EMBL" id="GGI56068.1"/>
    </source>
</evidence>
<keyword evidence="2" id="KW-0472">Membrane</keyword>
<feature type="transmembrane region" description="Helical" evidence="2">
    <location>
        <begin position="128"/>
        <end position="147"/>
    </location>
</feature>
<dbReference type="PROSITE" id="PS50293">
    <property type="entry name" value="TPR_REGION"/>
    <property type="match status" value="1"/>
</dbReference>
<keyword evidence="1" id="KW-0802">TPR repeat</keyword>
<dbReference type="Gene3D" id="1.25.40.10">
    <property type="entry name" value="Tetratricopeptide repeat domain"/>
    <property type="match status" value="1"/>
</dbReference>
<evidence type="ECO:0000256" key="2">
    <source>
        <dbReference type="SAM" id="Phobius"/>
    </source>
</evidence>
<dbReference type="InterPro" id="IPR019734">
    <property type="entry name" value="TPR_rpt"/>
</dbReference>
<dbReference type="InterPro" id="IPR011990">
    <property type="entry name" value="TPR-like_helical_dom_sf"/>
</dbReference>
<dbReference type="RefSeq" id="WP_188373006.1">
    <property type="nucleotide sequence ID" value="NZ_BMDQ01000001.1"/>
</dbReference>
<keyword evidence="2" id="KW-1133">Transmembrane helix</keyword>
<dbReference type="PROSITE" id="PS50005">
    <property type="entry name" value="TPR"/>
    <property type="match status" value="2"/>
</dbReference>
<comment type="caution">
    <text evidence="5">The sequence shown here is derived from an EMBL/GenBank/DDBJ whole genome shotgun (WGS) entry which is preliminary data.</text>
</comment>
<feature type="domain" description="SH3b" evidence="4">
    <location>
        <begin position="199"/>
        <end position="246"/>
    </location>
</feature>
<organism evidence="5 6">
    <name type="scientific">Winogradskyella haliclonae</name>
    <dbReference type="NCBI Taxonomy" id="2048558"/>
    <lineage>
        <taxon>Bacteria</taxon>
        <taxon>Pseudomonadati</taxon>
        <taxon>Bacteroidota</taxon>
        <taxon>Flavobacteriia</taxon>
        <taxon>Flavobacteriales</taxon>
        <taxon>Flavobacteriaceae</taxon>
        <taxon>Winogradskyella</taxon>
    </lineage>
</organism>
<dbReference type="SMART" id="SM00028">
    <property type="entry name" value="TPR"/>
    <property type="match status" value="2"/>
</dbReference>
<keyword evidence="6" id="KW-1185">Reference proteome</keyword>
<sequence length="255" mass="29037">MRVTLVLLLCCLSVFINAQNDTLFSEGNALYNKGKYAEAIKKYETILKTDEHSADLYFNLGNAHYKLNNVAPSIFYFEKALQLRPNDQDIKNNLGFAQNMTIDAIDKVPTVGFSRIFKNIVNTFSADVWSVIAVCGVFIFVLLFLLYHFTYATSQKRMAFIVSVLGLFITGFSVVMAFQKSTIESKDNPAIVFVSESRIKADPNKSSEEVFRLHEGTKVQVLENYEDWYKIEIADKTSGWILSEEIKLLNNFNKN</sequence>
<gene>
    <name evidence="5" type="primary">batE</name>
    <name evidence="5" type="ORF">GCM10011444_03770</name>
</gene>
<evidence type="ECO:0000313" key="6">
    <source>
        <dbReference type="Proteomes" id="UP000624701"/>
    </source>
</evidence>
<dbReference type="Pfam" id="PF13414">
    <property type="entry name" value="TPR_11"/>
    <property type="match status" value="1"/>
</dbReference>
<feature type="repeat" description="TPR" evidence="1">
    <location>
        <begin position="20"/>
        <end position="53"/>
    </location>
</feature>
<evidence type="ECO:0000256" key="1">
    <source>
        <dbReference type="PROSITE-ProRule" id="PRU00339"/>
    </source>
</evidence>
<dbReference type="Pfam" id="PF08239">
    <property type="entry name" value="SH3_3"/>
    <property type="match status" value="1"/>
</dbReference>
<keyword evidence="3" id="KW-0732">Signal</keyword>
<keyword evidence="2" id="KW-0812">Transmembrane</keyword>
<reference evidence="6" key="1">
    <citation type="journal article" date="2019" name="Int. J. Syst. Evol. Microbiol.">
        <title>The Global Catalogue of Microorganisms (GCM) 10K type strain sequencing project: providing services to taxonomists for standard genome sequencing and annotation.</title>
        <authorList>
            <consortium name="The Broad Institute Genomics Platform"/>
            <consortium name="The Broad Institute Genome Sequencing Center for Infectious Disease"/>
            <person name="Wu L."/>
            <person name="Ma J."/>
        </authorList>
    </citation>
    <scope>NUCLEOTIDE SEQUENCE [LARGE SCALE GENOMIC DNA]</scope>
    <source>
        <strain evidence="6">CCM 8681</strain>
    </source>
</reference>
<evidence type="ECO:0000256" key="3">
    <source>
        <dbReference type="SAM" id="SignalP"/>
    </source>
</evidence>
<evidence type="ECO:0000259" key="4">
    <source>
        <dbReference type="Pfam" id="PF08239"/>
    </source>
</evidence>
<feature type="signal peptide" evidence="3">
    <location>
        <begin position="1"/>
        <end position="18"/>
    </location>
</feature>
<dbReference type="Gene3D" id="2.30.30.40">
    <property type="entry name" value="SH3 Domains"/>
    <property type="match status" value="1"/>
</dbReference>
<feature type="transmembrane region" description="Helical" evidence="2">
    <location>
        <begin position="159"/>
        <end position="178"/>
    </location>
</feature>
<proteinExistence type="predicted"/>
<name>A0ABQ2BWG5_9FLAO</name>
<dbReference type="InterPro" id="IPR003646">
    <property type="entry name" value="SH3-like_bac-type"/>
</dbReference>
<accession>A0ABQ2BWG5</accession>
<dbReference type="SUPFAM" id="SSF48452">
    <property type="entry name" value="TPR-like"/>
    <property type="match status" value="1"/>
</dbReference>
<dbReference type="Proteomes" id="UP000624701">
    <property type="component" value="Unassembled WGS sequence"/>
</dbReference>